<dbReference type="EMBL" id="CP019791">
    <property type="protein sequence ID" value="AQT67321.1"/>
    <property type="molecule type" value="Genomic_DNA"/>
</dbReference>
<evidence type="ECO:0000313" key="3">
    <source>
        <dbReference type="Proteomes" id="UP000189674"/>
    </source>
</evidence>
<keyword evidence="1" id="KW-0812">Transmembrane</keyword>
<protein>
    <recommendedName>
        <fullName evidence="4">PEP-CTERM system TPR-repeat lipoprotein</fullName>
    </recommendedName>
</protein>
<organism evidence="2 3">
    <name type="scientific">Anaerohalosphaera lusitana</name>
    <dbReference type="NCBI Taxonomy" id="1936003"/>
    <lineage>
        <taxon>Bacteria</taxon>
        <taxon>Pseudomonadati</taxon>
        <taxon>Planctomycetota</taxon>
        <taxon>Phycisphaerae</taxon>
        <taxon>Sedimentisphaerales</taxon>
        <taxon>Anaerohalosphaeraceae</taxon>
        <taxon>Anaerohalosphaera</taxon>
    </lineage>
</organism>
<dbReference type="Proteomes" id="UP000189674">
    <property type="component" value="Chromosome"/>
</dbReference>
<dbReference type="STRING" id="1936003.STSP2_00464"/>
<dbReference type="AlphaFoldDB" id="A0A1U9NHB5"/>
<dbReference type="KEGG" id="alus:STSP2_00464"/>
<sequence length="279" mass="32122">MSRTKNTVAIPGVKNRNAMIDFIRHLLAVPLQMLVFAARILPIHRLPLLKAIWDLTADPQWGARLIKETAFVKSLADARRLTDRLLSQKNDGRLYLAIGQLELDPGGDPVAAYNWIHRARQTDCTNQEWLLYLELILSRHLPQCDPGDIADRILARNDLPMHYTATALSIKAQLAISNNDFDRADRILDRMLEVQDDANVHFLKWVCAQARNDEQKAEYHRRRFAKQTSADQYFLTLAHGWLRLHNEPNARECLSFAQQKGVTREQIEKFDAQLVKLLD</sequence>
<keyword evidence="3" id="KW-1185">Reference proteome</keyword>
<gene>
    <name evidence="2" type="ORF">STSP2_00464</name>
</gene>
<reference evidence="3" key="1">
    <citation type="submission" date="2017-02" db="EMBL/GenBank/DDBJ databases">
        <title>Comparative genomics and description of representatives of a novel lineage of planctomycetes thriving in anoxic sediments.</title>
        <authorList>
            <person name="Spring S."/>
            <person name="Bunk B."/>
            <person name="Sproer C."/>
        </authorList>
    </citation>
    <scope>NUCLEOTIDE SEQUENCE [LARGE SCALE GENOMIC DNA]</scope>
    <source>
        <strain evidence="3">ST-NAGAB-D1</strain>
    </source>
</reference>
<keyword evidence="1" id="KW-1133">Transmembrane helix</keyword>
<evidence type="ECO:0000256" key="1">
    <source>
        <dbReference type="SAM" id="Phobius"/>
    </source>
</evidence>
<keyword evidence="1" id="KW-0472">Membrane</keyword>
<evidence type="ECO:0000313" key="2">
    <source>
        <dbReference type="EMBL" id="AQT67321.1"/>
    </source>
</evidence>
<accession>A0A1U9NHB5</accession>
<proteinExistence type="predicted"/>
<evidence type="ECO:0008006" key="4">
    <source>
        <dbReference type="Google" id="ProtNLM"/>
    </source>
</evidence>
<feature type="transmembrane region" description="Helical" evidence="1">
    <location>
        <begin position="22"/>
        <end position="41"/>
    </location>
</feature>
<name>A0A1U9NHB5_9BACT</name>